<proteinExistence type="predicted"/>
<protein>
    <recommendedName>
        <fullName evidence="2">Transcription initiation factor IIE subunit alpha N-terminal domain-containing protein</fullName>
    </recommendedName>
</protein>
<feature type="compositionally biased region" description="Basic and acidic residues" evidence="1">
    <location>
        <begin position="405"/>
        <end position="431"/>
    </location>
</feature>
<feature type="domain" description="Transcription initiation factor IIE subunit alpha N-terminal" evidence="2">
    <location>
        <begin position="43"/>
        <end position="202"/>
    </location>
</feature>
<dbReference type="OrthoDB" id="361102at2759"/>
<evidence type="ECO:0000313" key="4">
    <source>
        <dbReference type="Proteomes" id="UP000245884"/>
    </source>
</evidence>
<feature type="region of interest" description="Disordered" evidence="1">
    <location>
        <begin position="299"/>
        <end position="452"/>
    </location>
</feature>
<keyword evidence="4" id="KW-1185">Reference proteome</keyword>
<feature type="compositionally biased region" description="Acidic residues" evidence="1">
    <location>
        <begin position="438"/>
        <end position="452"/>
    </location>
</feature>
<evidence type="ECO:0000256" key="1">
    <source>
        <dbReference type="SAM" id="MobiDB-lite"/>
    </source>
</evidence>
<evidence type="ECO:0000313" key="3">
    <source>
        <dbReference type="EMBL" id="PWN30344.1"/>
    </source>
</evidence>
<dbReference type="RefSeq" id="XP_025364956.1">
    <property type="nucleotide sequence ID" value="XM_025507956.1"/>
</dbReference>
<feature type="region of interest" description="Disordered" evidence="1">
    <location>
        <begin position="184"/>
        <end position="204"/>
    </location>
</feature>
<feature type="compositionally biased region" description="Basic and acidic residues" evidence="1">
    <location>
        <begin position="303"/>
        <end position="315"/>
    </location>
</feature>
<name>A0A316UZC5_9BASI</name>
<accession>A0A316UZC5</accession>
<dbReference type="Gene3D" id="3.30.40.10">
    <property type="entry name" value="Zinc/RING finger domain, C3HC4 (zinc finger)"/>
    <property type="match status" value="1"/>
</dbReference>
<organism evidence="3 4">
    <name type="scientific">Jaminaea rosea</name>
    <dbReference type="NCBI Taxonomy" id="1569628"/>
    <lineage>
        <taxon>Eukaryota</taxon>
        <taxon>Fungi</taxon>
        <taxon>Dikarya</taxon>
        <taxon>Basidiomycota</taxon>
        <taxon>Ustilaginomycotina</taxon>
        <taxon>Exobasidiomycetes</taxon>
        <taxon>Microstromatales</taxon>
        <taxon>Microstromatales incertae sedis</taxon>
        <taxon>Jaminaea</taxon>
    </lineage>
</organism>
<dbReference type="SUPFAM" id="SSF57783">
    <property type="entry name" value="Zinc beta-ribbon"/>
    <property type="match status" value="1"/>
</dbReference>
<reference evidence="3 4" key="1">
    <citation type="journal article" date="2018" name="Mol. Biol. Evol.">
        <title>Broad Genomic Sampling Reveals a Smut Pathogenic Ancestry of the Fungal Clade Ustilaginomycotina.</title>
        <authorList>
            <person name="Kijpornyongpan T."/>
            <person name="Mondo S.J."/>
            <person name="Barry K."/>
            <person name="Sandor L."/>
            <person name="Lee J."/>
            <person name="Lipzen A."/>
            <person name="Pangilinan J."/>
            <person name="LaButti K."/>
            <person name="Hainaut M."/>
            <person name="Henrissat B."/>
            <person name="Grigoriev I.V."/>
            <person name="Spatafora J.W."/>
            <person name="Aime M.C."/>
        </authorList>
    </citation>
    <scope>NUCLEOTIDE SEQUENCE [LARGE SCALE GENOMIC DNA]</scope>
    <source>
        <strain evidence="3 4">MCA 5214</strain>
    </source>
</reference>
<dbReference type="GO" id="GO:0005673">
    <property type="term" value="C:transcription factor TFIIE complex"/>
    <property type="evidence" value="ECO:0007669"/>
    <property type="project" value="TreeGrafter"/>
</dbReference>
<dbReference type="STRING" id="1569628.A0A316UZC5"/>
<sequence length="452" mass="50077">MATPGAGPSRLPPKHVELRAQTNKDGEAISRLYRLVLRSFYDDKFIVVGEQVLRFGVLPTDVLAARLGVQAKDAAALASRLVDDRMLCHFRRNERKETPAAGGGGAMLESKLLPRNYYYFHAPWFLAMLKYRLHHLRLKLDSSIVSSSYTTSFVCPRCRFSYSTLDVAHLLDLTTNSLRCERPGCGGELQEDEEEGDETRRGKDRMARFNEQCAGMIRTLEALEGVHVDSIEPVSFLADPANHKWKLLRSDQPRHQLDQQWFAEHANDELPDAKATAMSRDAAGKPTISLTDATTSAAALQAARDEADRQRKENAIPEWLGKSTVSGEETALGIKERRERERREGRGEGSSSGAGTGQSGDQGEQGRGEADEEEDYYAQYAKMQAAEEEAAAAAATSESKTNGATKRERSSEAEGRDDKRVKREEQSKPADEVTAVDAPDDDEELEDLDEVA</sequence>
<dbReference type="SMART" id="SM00531">
    <property type="entry name" value="TFIIE"/>
    <property type="match status" value="1"/>
</dbReference>
<dbReference type="AlphaFoldDB" id="A0A316UZC5"/>
<evidence type="ECO:0000259" key="2">
    <source>
        <dbReference type="SMART" id="SM00531"/>
    </source>
</evidence>
<dbReference type="PANTHER" id="PTHR13097">
    <property type="entry name" value="TRANSCRIPTION INITIATION FACTOR IIE, ALPHA SUBUNIT"/>
    <property type="match status" value="1"/>
</dbReference>
<dbReference type="EMBL" id="KZ819662">
    <property type="protein sequence ID" value="PWN30344.1"/>
    <property type="molecule type" value="Genomic_DNA"/>
</dbReference>
<dbReference type="Proteomes" id="UP000245884">
    <property type="component" value="Unassembled WGS sequence"/>
</dbReference>
<dbReference type="GO" id="GO:0006367">
    <property type="term" value="P:transcription initiation at RNA polymerase II promoter"/>
    <property type="evidence" value="ECO:0007669"/>
    <property type="project" value="InterPro"/>
</dbReference>
<dbReference type="InterPro" id="IPR039997">
    <property type="entry name" value="TFE"/>
</dbReference>
<dbReference type="PANTHER" id="PTHR13097:SF7">
    <property type="entry name" value="GENERAL TRANSCRIPTION FACTOR IIE SUBUNIT 1"/>
    <property type="match status" value="1"/>
</dbReference>
<dbReference type="InterPro" id="IPR013083">
    <property type="entry name" value="Znf_RING/FYVE/PHD"/>
</dbReference>
<feature type="compositionally biased region" description="Gly residues" evidence="1">
    <location>
        <begin position="348"/>
        <end position="363"/>
    </location>
</feature>
<dbReference type="GeneID" id="37029779"/>
<dbReference type="InterPro" id="IPR002853">
    <property type="entry name" value="TFIIE_asu"/>
</dbReference>
<feature type="compositionally biased region" description="Basic and acidic residues" evidence="1">
    <location>
        <begin position="334"/>
        <end position="347"/>
    </location>
</feature>
<gene>
    <name evidence="3" type="ORF">BDZ90DRAFT_257426</name>
</gene>